<reference evidence="1" key="1">
    <citation type="submission" date="2020-02" db="EMBL/GenBank/DDBJ databases">
        <authorList>
            <person name="Meier V. D."/>
        </authorList>
    </citation>
    <scope>NUCLEOTIDE SEQUENCE</scope>
    <source>
        <strain evidence="1">AVDCRST_MAG67</strain>
    </source>
</reference>
<dbReference type="EMBL" id="CADCVQ010000133">
    <property type="protein sequence ID" value="CAA9517463.1"/>
    <property type="molecule type" value="Genomic_DNA"/>
</dbReference>
<dbReference type="AlphaFoldDB" id="A0A6J4T9F5"/>
<proteinExistence type="predicted"/>
<organism evidence="1">
    <name type="scientific">uncultured Solirubrobacteraceae bacterium</name>
    <dbReference type="NCBI Taxonomy" id="1162706"/>
    <lineage>
        <taxon>Bacteria</taxon>
        <taxon>Bacillati</taxon>
        <taxon>Actinomycetota</taxon>
        <taxon>Thermoleophilia</taxon>
        <taxon>Solirubrobacterales</taxon>
        <taxon>Solirubrobacteraceae</taxon>
        <taxon>environmental samples</taxon>
    </lineage>
</organism>
<accession>A0A6J4T9F5</accession>
<gene>
    <name evidence="1" type="ORF">AVDCRST_MAG67-3148</name>
</gene>
<sequence>MGSFSEVVMSLDFRVDTPAEVLAAFSALEQPIPGDAWWGPAPALPEPVIEPVQWWSPDWREAGETDEFEAEPWRHDWASWLSGSMSGSTVASAALVWTLSKRWNLTCRCSFKSWAEAIFVFLEWLGPFIDSWEDRPRLVGYIDDEQEPRPYLLWVQHRRLVMEDLNPGGG</sequence>
<protein>
    <submittedName>
        <fullName evidence="1">Uncharacterized protein</fullName>
    </submittedName>
</protein>
<evidence type="ECO:0000313" key="1">
    <source>
        <dbReference type="EMBL" id="CAA9517463.1"/>
    </source>
</evidence>
<name>A0A6J4T9F5_9ACTN</name>